<dbReference type="InterPro" id="IPR024041">
    <property type="entry name" value="NH4_transpt_AmtB-like_dom"/>
</dbReference>
<protein>
    <recommendedName>
        <fullName evidence="5">Ammonium transporter AmtB-like domain-containing protein</fullName>
    </recommendedName>
</protein>
<keyword evidence="3" id="KW-1133">Transmembrane helix</keyword>
<comment type="caution">
    <text evidence="6">The sequence shown here is derived from an EMBL/GenBank/DDBJ whole genome shotgun (WGS) entry which is preliminary data.</text>
</comment>
<dbReference type="RefSeq" id="WP_311559322.1">
    <property type="nucleotide sequence ID" value="NZ_JAVREJ010000022.1"/>
</dbReference>
<evidence type="ECO:0000256" key="3">
    <source>
        <dbReference type="ARBA" id="ARBA00022989"/>
    </source>
</evidence>
<gene>
    <name evidence="6" type="ORF">RM445_25140</name>
</gene>
<feature type="domain" description="Ammonium transporter AmtB-like" evidence="5">
    <location>
        <begin position="11"/>
        <end position="43"/>
    </location>
</feature>
<dbReference type="EMBL" id="JAVREJ010000022">
    <property type="protein sequence ID" value="MDT0352813.1"/>
    <property type="molecule type" value="Genomic_DNA"/>
</dbReference>
<accession>A0ABU2NH57</accession>
<keyword evidence="4" id="KW-0472">Membrane</keyword>
<keyword evidence="7" id="KW-1185">Reference proteome</keyword>
<evidence type="ECO:0000313" key="6">
    <source>
        <dbReference type="EMBL" id="MDT0352813.1"/>
    </source>
</evidence>
<evidence type="ECO:0000256" key="2">
    <source>
        <dbReference type="ARBA" id="ARBA00022692"/>
    </source>
</evidence>
<dbReference type="Proteomes" id="UP001183202">
    <property type="component" value="Unassembled WGS sequence"/>
</dbReference>
<keyword evidence="2" id="KW-0812">Transmembrane</keyword>
<dbReference type="InterPro" id="IPR029020">
    <property type="entry name" value="Ammonium/urea_transptr"/>
</dbReference>
<name>A0ABU2NH57_9PSEU</name>
<proteinExistence type="predicted"/>
<evidence type="ECO:0000256" key="1">
    <source>
        <dbReference type="ARBA" id="ARBA00004141"/>
    </source>
</evidence>
<evidence type="ECO:0000313" key="7">
    <source>
        <dbReference type="Proteomes" id="UP001183202"/>
    </source>
</evidence>
<organism evidence="6 7">
    <name type="scientific">Pseudonocardia charpentierae</name>
    <dbReference type="NCBI Taxonomy" id="3075545"/>
    <lineage>
        <taxon>Bacteria</taxon>
        <taxon>Bacillati</taxon>
        <taxon>Actinomycetota</taxon>
        <taxon>Actinomycetes</taxon>
        <taxon>Pseudonocardiales</taxon>
        <taxon>Pseudonocardiaceae</taxon>
        <taxon>Pseudonocardia</taxon>
    </lineage>
</organism>
<dbReference type="SUPFAM" id="SSF111352">
    <property type="entry name" value="Ammonium transporter"/>
    <property type="match status" value="1"/>
</dbReference>
<dbReference type="Gene3D" id="1.10.3430.10">
    <property type="entry name" value="Ammonium transporter AmtB like domains"/>
    <property type="match status" value="1"/>
</dbReference>
<reference evidence="7" key="1">
    <citation type="submission" date="2023-07" db="EMBL/GenBank/DDBJ databases">
        <title>30 novel species of actinomycetes from the DSMZ collection.</title>
        <authorList>
            <person name="Nouioui I."/>
        </authorList>
    </citation>
    <scope>NUCLEOTIDE SEQUENCE [LARGE SCALE GENOMIC DNA]</scope>
    <source>
        <strain evidence="7">DSM 45834</strain>
    </source>
</reference>
<evidence type="ECO:0000256" key="4">
    <source>
        <dbReference type="ARBA" id="ARBA00023136"/>
    </source>
</evidence>
<sequence>MSERMSLAARAIAWKYRLRYDDSLDVVAIHGVGGMVGLARTGASSPPGPERVLPVSGLMPAAIKDNDEANHGRWVLNRN</sequence>
<evidence type="ECO:0000259" key="5">
    <source>
        <dbReference type="Pfam" id="PF00909"/>
    </source>
</evidence>
<dbReference type="Pfam" id="PF00909">
    <property type="entry name" value="Ammonium_transp"/>
    <property type="match status" value="1"/>
</dbReference>
<comment type="subcellular location">
    <subcellularLocation>
        <location evidence="1">Membrane</location>
        <topology evidence="1">Multi-pass membrane protein</topology>
    </subcellularLocation>
</comment>